<accession>A0A1R1L667</accession>
<feature type="region of interest" description="Disordered" evidence="1">
    <location>
        <begin position="28"/>
        <end position="48"/>
    </location>
</feature>
<dbReference type="OrthoDB" id="5115904at2"/>
<dbReference type="Proteomes" id="UP000187085">
    <property type="component" value="Unassembled WGS sequence"/>
</dbReference>
<dbReference type="PROSITE" id="PS51257">
    <property type="entry name" value="PROKAR_LIPOPROTEIN"/>
    <property type="match status" value="1"/>
</dbReference>
<sequence length="250" mass="26197">MPRRKTLPTALTTAAAVTALMLAGCSSSPTGEGANGSGSNEGKPSQAQSATVYDFPLNGMEPVGKGEQLTVVLPDDLKQAAGKEASSVVVESFTVSSHKLQTAEYCAVDISVQFVSDDAKKGLLNSYNKVKNLSDDTDGQKIAHATLYRGEIATLDELDETNPEEGIYAADDGSQIVQVADCASSPQDDDADITLGFSYPGTRNSLGDSYEVYKDFATANLAVMADGSVSVASTDTGDWMRDSSGKWIKG</sequence>
<dbReference type="EMBL" id="MRDE01000081">
    <property type="protein sequence ID" value="OMH23045.1"/>
    <property type="molecule type" value="Genomic_DNA"/>
</dbReference>
<evidence type="ECO:0000313" key="4">
    <source>
        <dbReference type="Proteomes" id="UP000187085"/>
    </source>
</evidence>
<name>A0A1R1L667_9MICC</name>
<evidence type="ECO:0000313" key="3">
    <source>
        <dbReference type="EMBL" id="OMH23045.1"/>
    </source>
</evidence>
<evidence type="ECO:0000256" key="2">
    <source>
        <dbReference type="SAM" id="SignalP"/>
    </source>
</evidence>
<gene>
    <name evidence="3" type="ORF">BKD30_14305</name>
</gene>
<dbReference type="RefSeq" id="WP_076705681.1">
    <property type="nucleotide sequence ID" value="NZ_MRDE01000081.1"/>
</dbReference>
<feature type="signal peptide" evidence="2">
    <location>
        <begin position="1"/>
        <end position="23"/>
    </location>
</feature>
<evidence type="ECO:0000256" key="1">
    <source>
        <dbReference type="SAM" id="MobiDB-lite"/>
    </source>
</evidence>
<comment type="caution">
    <text evidence="3">The sequence shown here is derived from an EMBL/GenBank/DDBJ whole genome shotgun (WGS) entry which is preliminary data.</text>
</comment>
<reference evidence="3 4" key="1">
    <citation type="submission" date="2016-12" db="EMBL/GenBank/DDBJ databases">
        <title>Draft genome of Tersicoccus phoenicis 1P05MA.</title>
        <authorList>
            <person name="Nakajima Y."/>
            <person name="Yoshizawa S."/>
            <person name="Nakamura K."/>
            <person name="Ogura Y."/>
            <person name="Hayashi T."/>
            <person name="Kogure K."/>
        </authorList>
    </citation>
    <scope>NUCLEOTIDE SEQUENCE [LARGE SCALE GENOMIC DNA]</scope>
    <source>
        <strain evidence="3 4">1p05MA</strain>
    </source>
</reference>
<keyword evidence="4" id="KW-1185">Reference proteome</keyword>
<proteinExistence type="predicted"/>
<dbReference type="AlphaFoldDB" id="A0A1R1L667"/>
<keyword evidence="2" id="KW-0732">Signal</keyword>
<protein>
    <recommendedName>
        <fullName evidence="5">Secreted protein</fullName>
    </recommendedName>
</protein>
<feature type="chain" id="PRO_5039244734" description="Secreted protein" evidence="2">
    <location>
        <begin position="24"/>
        <end position="250"/>
    </location>
</feature>
<evidence type="ECO:0008006" key="5">
    <source>
        <dbReference type="Google" id="ProtNLM"/>
    </source>
</evidence>
<organism evidence="3 4">
    <name type="scientific">Tersicoccus phoenicis</name>
    <dbReference type="NCBI Taxonomy" id="554083"/>
    <lineage>
        <taxon>Bacteria</taxon>
        <taxon>Bacillati</taxon>
        <taxon>Actinomycetota</taxon>
        <taxon>Actinomycetes</taxon>
        <taxon>Micrococcales</taxon>
        <taxon>Micrococcaceae</taxon>
        <taxon>Tersicoccus</taxon>
    </lineage>
</organism>